<dbReference type="Gene3D" id="1.10.10.10">
    <property type="entry name" value="Winged helix-like DNA-binding domain superfamily/Winged helix DNA-binding domain"/>
    <property type="match status" value="1"/>
</dbReference>
<reference evidence="2" key="1">
    <citation type="journal article" date="2014" name="Science">
        <title>Ancient hybridizations among the ancestral genomes of bread wheat.</title>
        <authorList>
            <consortium name="International Wheat Genome Sequencing Consortium,"/>
            <person name="Marcussen T."/>
            <person name="Sandve S.R."/>
            <person name="Heier L."/>
            <person name="Spannagl M."/>
            <person name="Pfeifer M."/>
            <person name="Jakobsen K.S."/>
            <person name="Wulff B.B."/>
            <person name="Steuernagel B."/>
            <person name="Mayer K.F."/>
            <person name="Olsen O.A."/>
        </authorList>
    </citation>
    <scope>NUCLEOTIDE SEQUENCE [LARGE SCALE GENOMIC DNA]</scope>
    <source>
        <strain evidence="2">cv. AL8/78</strain>
    </source>
</reference>
<accession>A0A453EVE6</accession>
<dbReference type="EnsemblPlants" id="AET3Gv20482200.21">
    <property type="protein sequence ID" value="AET3Gv20482200.21"/>
    <property type="gene ID" value="AET3Gv20482200"/>
</dbReference>
<keyword evidence="2" id="KW-1185">Reference proteome</keyword>
<reference evidence="2" key="2">
    <citation type="journal article" date="2017" name="Nat. Plants">
        <title>The Aegilops tauschii genome reveals multiple impacts of transposons.</title>
        <authorList>
            <person name="Zhao G."/>
            <person name="Zou C."/>
            <person name="Li K."/>
            <person name="Wang K."/>
            <person name="Li T."/>
            <person name="Gao L."/>
            <person name="Zhang X."/>
            <person name="Wang H."/>
            <person name="Yang Z."/>
            <person name="Liu X."/>
            <person name="Jiang W."/>
            <person name="Mao L."/>
            <person name="Kong X."/>
            <person name="Jiao Y."/>
            <person name="Jia J."/>
        </authorList>
    </citation>
    <scope>NUCLEOTIDE SEQUENCE [LARGE SCALE GENOMIC DNA]</scope>
    <source>
        <strain evidence="2">cv. AL8/78</strain>
    </source>
</reference>
<sequence length="53" mass="6040">MDLIMTGVSSSERQRRDNLVAAIRDLVMEKMQLAGPSMRMAELLEEVRKQSSM</sequence>
<dbReference type="AlphaFoldDB" id="A0A453EVE6"/>
<evidence type="ECO:0000313" key="2">
    <source>
        <dbReference type="Proteomes" id="UP000015105"/>
    </source>
</evidence>
<dbReference type="InterPro" id="IPR036388">
    <property type="entry name" value="WH-like_DNA-bd_sf"/>
</dbReference>
<dbReference type="Gramene" id="AET3Gv20482200.21">
    <property type="protein sequence ID" value="AET3Gv20482200.21"/>
    <property type="gene ID" value="AET3Gv20482200"/>
</dbReference>
<name>A0A453EVE6_AEGTS</name>
<reference evidence="1" key="5">
    <citation type="journal article" date="2021" name="G3 (Bethesda)">
        <title>Aegilops tauschii genome assembly Aet v5.0 features greater sequence contiguity and improved annotation.</title>
        <authorList>
            <person name="Wang L."/>
            <person name="Zhu T."/>
            <person name="Rodriguez J.C."/>
            <person name="Deal K.R."/>
            <person name="Dubcovsky J."/>
            <person name="McGuire P.E."/>
            <person name="Lux T."/>
            <person name="Spannagl M."/>
            <person name="Mayer K.F.X."/>
            <person name="Baldrich P."/>
            <person name="Meyers B.C."/>
            <person name="Huo N."/>
            <person name="Gu Y.Q."/>
            <person name="Zhou H."/>
            <person name="Devos K.M."/>
            <person name="Bennetzen J.L."/>
            <person name="Unver T."/>
            <person name="Budak H."/>
            <person name="Gulick P.J."/>
            <person name="Galiba G."/>
            <person name="Kalapos B."/>
            <person name="Nelson D.R."/>
            <person name="Li P."/>
            <person name="You F.M."/>
            <person name="Luo M.C."/>
            <person name="Dvorak J."/>
        </authorList>
    </citation>
    <scope>NUCLEOTIDE SEQUENCE [LARGE SCALE GENOMIC DNA]</scope>
    <source>
        <strain evidence="1">cv. AL8/78</strain>
    </source>
</reference>
<organism evidence="1 2">
    <name type="scientific">Aegilops tauschii subsp. strangulata</name>
    <name type="common">Goatgrass</name>
    <dbReference type="NCBI Taxonomy" id="200361"/>
    <lineage>
        <taxon>Eukaryota</taxon>
        <taxon>Viridiplantae</taxon>
        <taxon>Streptophyta</taxon>
        <taxon>Embryophyta</taxon>
        <taxon>Tracheophyta</taxon>
        <taxon>Spermatophyta</taxon>
        <taxon>Magnoliopsida</taxon>
        <taxon>Liliopsida</taxon>
        <taxon>Poales</taxon>
        <taxon>Poaceae</taxon>
        <taxon>BOP clade</taxon>
        <taxon>Pooideae</taxon>
        <taxon>Triticodae</taxon>
        <taxon>Triticeae</taxon>
        <taxon>Triticinae</taxon>
        <taxon>Aegilops</taxon>
    </lineage>
</organism>
<reference evidence="1" key="4">
    <citation type="submission" date="2019-03" db="UniProtKB">
        <authorList>
            <consortium name="EnsemblPlants"/>
        </authorList>
    </citation>
    <scope>IDENTIFICATION</scope>
</reference>
<proteinExistence type="predicted"/>
<protein>
    <submittedName>
        <fullName evidence="1">Uncharacterized protein</fullName>
    </submittedName>
</protein>
<dbReference type="Proteomes" id="UP000015105">
    <property type="component" value="Chromosome 3D"/>
</dbReference>
<evidence type="ECO:0000313" key="1">
    <source>
        <dbReference type="EnsemblPlants" id="AET3Gv20482200.21"/>
    </source>
</evidence>
<reference evidence="1" key="3">
    <citation type="journal article" date="2017" name="Nature">
        <title>Genome sequence of the progenitor of the wheat D genome Aegilops tauschii.</title>
        <authorList>
            <person name="Luo M.C."/>
            <person name="Gu Y.Q."/>
            <person name="Puiu D."/>
            <person name="Wang H."/>
            <person name="Twardziok S.O."/>
            <person name="Deal K.R."/>
            <person name="Huo N."/>
            <person name="Zhu T."/>
            <person name="Wang L."/>
            <person name="Wang Y."/>
            <person name="McGuire P.E."/>
            <person name="Liu S."/>
            <person name="Long H."/>
            <person name="Ramasamy R.K."/>
            <person name="Rodriguez J.C."/>
            <person name="Van S.L."/>
            <person name="Yuan L."/>
            <person name="Wang Z."/>
            <person name="Xia Z."/>
            <person name="Xiao L."/>
            <person name="Anderson O.D."/>
            <person name="Ouyang S."/>
            <person name="Liang Y."/>
            <person name="Zimin A.V."/>
            <person name="Pertea G."/>
            <person name="Qi P."/>
            <person name="Bennetzen J.L."/>
            <person name="Dai X."/>
            <person name="Dawson M.W."/>
            <person name="Muller H.G."/>
            <person name="Kugler K."/>
            <person name="Rivarola-Duarte L."/>
            <person name="Spannagl M."/>
            <person name="Mayer K.F.X."/>
            <person name="Lu F.H."/>
            <person name="Bevan M.W."/>
            <person name="Leroy P."/>
            <person name="Li P."/>
            <person name="You F.M."/>
            <person name="Sun Q."/>
            <person name="Liu Z."/>
            <person name="Lyons E."/>
            <person name="Wicker T."/>
            <person name="Salzberg S.L."/>
            <person name="Devos K.M."/>
            <person name="Dvorak J."/>
        </authorList>
    </citation>
    <scope>NUCLEOTIDE SEQUENCE [LARGE SCALE GENOMIC DNA]</scope>
    <source>
        <strain evidence="1">cv. AL8/78</strain>
    </source>
</reference>